<dbReference type="EMBL" id="KQ980284">
    <property type="protein sequence ID" value="KYN16961.1"/>
    <property type="molecule type" value="Genomic_DNA"/>
</dbReference>
<evidence type="ECO:0000313" key="1">
    <source>
        <dbReference type="EMBL" id="KYN16961.1"/>
    </source>
</evidence>
<sequence>NLLELCLGGHNQNNNKCLNLTIWCLAKHLHTGSKVIESCAYLAIEIFNEGYVTFERDNGHNYWSTM</sequence>
<reference evidence="1 2" key="1">
    <citation type="submission" date="2015-09" db="EMBL/GenBank/DDBJ databases">
        <title>Trachymyrmex cornetzi WGS genome.</title>
        <authorList>
            <person name="Nygaard S."/>
            <person name="Hu H."/>
            <person name="Boomsma J."/>
            <person name="Zhang G."/>
        </authorList>
    </citation>
    <scope>NUCLEOTIDE SEQUENCE [LARGE SCALE GENOMIC DNA]</scope>
    <source>
        <strain evidence="1">Tcor2-1</strain>
        <tissue evidence="1">Whole body</tissue>
    </source>
</reference>
<protein>
    <submittedName>
        <fullName evidence="1">Uncharacterized protein</fullName>
    </submittedName>
</protein>
<dbReference type="AlphaFoldDB" id="A0A151J3F6"/>
<name>A0A151J3F6_9HYME</name>
<feature type="non-terminal residue" evidence="1">
    <location>
        <position position="1"/>
    </location>
</feature>
<dbReference type="Proteomes" id="UP000078492">
    <property type="component" value="Unassembled WGS sequence"/>
</dbReference>
<organism evidence="1 2">
    <name type="scientific">Trachymyrmex cornetzi</name>
    <dbReference type="NCBI Taxonomy" id="471704"/>
    <lineage>
        <taxon>Eukaryota</taxon>
        <taxon>Metazoa</taxon>
        <taxon>Ecdysozoa</taxon>
        <taxon>Arthropoda</taxon>
        <taxon>Hexapoda</taxon>
        <taxon>Insecta</taxon>
        <taxon>Pterygota</taxon>
        <taxon>Neoptera</taxon>
        <taxon>Endopterygota</taxon>
        <taxon>Hymenoptera</taxon>
        <taxon>Apocrita</taxon>
        <taxon>Aculeata</taxon>
        <taxon>Formicoidea</taxon>
        <taxon>Formicidae</taxon>
        <taxon>Myrmicinae</taxon>
        <taxon>Trachymyrmex</taxon>
    </lineage>
</organism>
<accession>A0A151J3F6</accession>
<evidence type="ECO:0000313" key="2">
    <source>
        <dbReference type="Proteomes" id="UP000078492"/>
    </source>
</evidence>
<proteinExistence type="predicted"/>
<gene>
    <name evidence="1" type="ORF">ALC57_10784</name>
</gene>
<keyword evidence="2" id="KW-1185">Reference proteome</keyword>